<comment type="caution">
    <text evidence="10">The sequence shown here is derived from an EMBL/GenBank/DDBJ whole genome shotgun (WGS) entry which is preliminary data.</text>
</comment>
<evidence type="ECO:0000256" key="2">
    <source>
        <dbReference type="ARBA" id="ARBA00022481"/>
    </source>
</evidence>
<evidence type="ECO:0000259" key="8">
    <source>
        <dbReference type="PROSITE" id="PS50111"/>
    </source>
</evidence>
<dbReference type="Proteomes" id="UP000589984">
    <property type="component" value="Unassembled WGS sequence"/>
</dbReference>
<dbReference type="Pfam" id="PF00015">
    <property type="entry name" value="MCPsignal"/>
    <property type="match status" value="1"/>
</dbReference>
<evidence type="ECO:0000256" key="7">
    <source>
        <dbReference type="SAM" id="Phobius"/>
    </source>
</evidence>
<dbReference type="EMBL" id="JABWCV010000001">
    <property type="protein sequence ID" value="NVF12728.1"/>
    <property type="molecule type" value="Genomic_DNA"/>
</dbReference>
<dbReference type="InterPro" id="IPR004090">
    <property type="entry name" value="Chemotax_Me-accpt_rcpt"/>
</dbReference>
<proteinExistence type="inferred from homology"/>
<dbReference type="FunFam" id="1.10.287.950:FF:000001">
    <property type="entry name" value="Methyl-accepting chemotaxis sensory transducer"/>
    <property type="match status" value="1"/>
</dbReference>
<feature type="domain" description="HAMP" evidence="9">
    <location>
        <begin position="213"/>
        <end position="265"/>
    </location>
</feature>
<dbReference type="GO" id="GO:0005886">
    <property type="term" value="C:plasma membrane"/>
    <property type="evidence" value="ECO:0007669"/>
    <property type="project" value="TreeGrafter"/>
</dbReference>
<dbReference type="GO" id="GO:0007165">
    <property type="term" value="P:signal transduction"/>
    <property type="evidence" value="ECO:0007669"/>
    <property type="project" value="UniProtKB-KW"/>
</dbReference>
<feature type="region of interest" description="Disordered" evidence="6">
    <location>
        <begin position="517"/>
        <end position="558"/>
    </location>
</feature>
<dbReference type="GO" id="GO:0004888">
    <property type="term" value="F:transmembrane signaling receptor activity"/>
    <property type="evidence" value="ECO:0007669"/>
    <property type="project" value="InterPro"/>
</dbReference>
<keyword evidence="11" id="KW-1185">Reference proteome</keyword>
<dbReference type="InterPro" id="IPR003660">
    <property type="entry name" value="HAMP_dom"/>
</dbReference>
<dbReference type="GO" id="GO:0006935">
    <property type="term" value="P:chemotaxis"/>
    <property type="evidence" value="ECO:0007669"/>
    <property type="project" value="InterPro"/>
</dbReference>
<gene>
    <name evidence="10" type="ORF">HUO07_00870</name>
</gene>
<dbReference type="SMART" id="SM00283">
    <property type="entry name" value="MA"/>
    <property type="match status" value="1"/>
</dbReference>
<evidence type="ECO:0000313" key="10">
    <source>
        <dbReference type="EMBL" id="NVF12728.1"/>
    </source>
</evidence>
<dbReference type="PANTHER" id="PTHR43531">
    <property type="entry name" value="PROTEIN ICFG"/>
    <property type="match status" value="1"/>
</dbReference>
<dbReference type="RefSeq" id="WP_176301982.1">
    <property type="nucleotide sequence ID" value="NZ_JABWCV010000001.1"/>
</dbReference>
<dbReference type="AlphaFoldDB" id="A0A7Y6R9L0"/>
<dbReference type="PANTHER" id="PTHR43531:SF14">
    <property type="entry name" value="METHYL-ACCEPTING CHEMOTAXIS PROTEIN I-RELATED"/>
    <property type="match status" value="1"/>
</dbReference>
<dbReference type="CDD" id="cd11386">
    <property type="entry name" value="MCP_signal"/>
    <property type="match status" value="1"/>
</dbReference>
<keyword evidence="7" id="KW-0472">Membrane</keyword>
<dbReference type="PROSITE" id="PS50885">
    <property type="entry name" value="HAMP"/>
    <property type="match status" value="1"/>
</dbReference>
<dbReference type="CDD" id="cd06225">
    <property type="entry name" value="HAMP"/>
    <property type="match status" value="1"/>
</dbReference>
<dbReference type="PRINTS" id="PR00260">
    <property type="entry name" value="CHEMTRNSDUCR"/>
</dbReference>
<evidence type="ECO:0000256" key="5">
    <source>
        <dbReference type="PROSITE-ProRule" id="PRU00284"/>
    </source>
</evidence>
<dbReference type="PROSITE" id="PS50111">
    <property type="entry name" value="CHEMOTAXIS_TRANSDUC_2"/>
    <property type="match status" value="1"/>
</dbReference>
<keyword evidence="3 5" id="KW-0807">Transducer</keyword>
<dbReference type="InterPro" id="IPR004089">
    <property type="entry name" value="MCPsignal_dom"/>
</dbReference>
<comment type="similarity">
    <text evidence="4">Belongs to the methyl-accepting chemotaxis (MCP) protein family.</text>
</comment>
<feature type="transmembrane region" description="Helical" evidence="7">
    <location>
        <begin position="192"/>
        <end position="212"/>
    </location>
</feature>
<reference evidence="10 11" key="1">
    <citation type="submission" date="2020-06" db="EMBL/GenBank/DDBJ databases">
        <title>Halomonas sp. QX-1 draft genome sequence.</title>
        <authorList>
            <person name="Qiu X."/>
        </authorList>
    </citation>
    <scope>NUCLEOTIDE SEQUENCE [LARGE SCALE GENOMIC DNA]</scope>
    <source>
        <strain evidence="10 11">QX-1</strain>
    </source>
</reference>
<evidence type="ECO:0000259" key="9">
    <source>
        <dbReference type="PROSITE" id="PS50885"/>
    </source>
</evidence>
<accession>A0A7Y6R9L0</accession>
<dbReference type="Pfam" id="PF12729">
    <property type="entry name" value="4HB_MCP_1"/>
    <property type="match status" value="1"/>
</dbReference>
<dbReference type="Gene3D" id="1.10.287.950">
    <property type="entry name" value="Methyl-accepting chemotaxis protein"/>
    <property type="match status" value="1"/>
</dbReference>
<keyword evidence="2" id="KW-0488">Methylation</keyword>
<feature type="transmembrane region" description="Helical" evidence="7">
    <location>
        <begin position="12"/>
        <end position="34"/>
    </location>
</feature>
<sequence length="558" mass="59333">MLLLNRSVKLRLAVSLGACILMLIVVGIIGLSSLSKTNDALNRTYEGNVLTLGDLIKVNQALLGNRVKITAEQRDRTPASAITTKQEVAENDAIIDAAWNDYFPERVSGDQERAIAESFIVSLASLRAGIDDINAAMIGNDYDAAREIATTTLRAEYPKVLTAIQGLIDLNSAQAAANNQQSSSDYVWTRNFVIGVMVAAIIFGILLSIWLVRGIMTPLGKAQALANTMAEGRLDNNVDASAKDEFGVMLRALKSMEAKFSQVVMSVRNNAESVNVAADEIVLGTDDLSRRTQEQASSIEQTAASMDEITSTVRQNADNASEADKLVHDVNQQANAGGEIAGQAIKAMEGINASSRKIAGIVGLIDEIAFQTNLLALNASVEAARAGEQGRGFAVVANEVRNLAGRSAEAAKDIKKLVEESIGQVDNGSSLVNQAGKSLEGIVHGVKRVSVLMGEIATASREQSQGIEQVNTAVSQMDSVTQQNASLVEESSAAGRSLQSQAEALLKEVSFFRGATTGQNQRALPAAPRARDSQPRANKGLPTHVVGGKQDTEKWTSF</sequence>
<dbReference type="InterPro" id="IPR051310">
    <property type="entry name" value="MCP_chemotaxis"/>
</dbReference>
<evidence type="ECO:0000256" key="3">
    <source>
        <dbReference type="ARBA" id="ARBA00023224"/>
    </source>
</evidence>
<comment type="subcellular location">
    <subcellularLocation>
        <location evidence="1">Membrane</location>
    </subcellularLocation>
</comment>
<keyword evidence="7" id="KW-0812">Transmembrane</keyword>
<dbReference type="Pfam" id="PF00672">
    <property type="entry name" value="HAMP"/>
    <property type="match status" value="1"/>
</dbReference>
<feature type="domain" description="Methyl-accepting transducer" evidence="8">
    <location>
        <begin position="270"/>
        <end position="499"/>
    </location>
</feature>
<keyword evidence="7" id="KW-1133">Transmembrane helix</keyword>
<organism evidence="10 11">
    <name type="scientific">Vreelandella maris</name>
    <dbReference type="NCBI Taxonomy" id="2729617"/>
    <lineage>
        <taxon>Bacteria</taxon>
        <taxon>Pseudomonadati</taxon>
        <taxon>Pseudomonadota</taxon>
        <taxon>Gammaproteobacteria</taxon>
        <taxon>Oceanospirillales</taxon>
        <taxon>Halomonadaceae</taxon>
        <taxon>Vreelandella</taxon>
    </lineage>
</organism>
<dbReference type="InterPro" id="IPR024478">
    <property type="entry name" value="HlyB_4HB_MCP"/>
</dbReference>
<evidence type="ECO:0000256" key="6">
    <source>
        <dbReference type="SAM" id="MobiDB-lite"/>
    </source>
</evidence>
<evidence type="ECO:0000313" key="11">
    <source>
        <dbReference type="Proteomes" id="UP000589984"/>
    </source>
</evidence>
<name>A0A7Y6R9L0_9GAMM</name>
<dbReference type="SUPFAM" id="SSF58104">
    <property type="entry name" value="Methyl-accepting chemotaxis protein (MCP) signaling domain"/>
    <property type="match status" value="1"/>
</dbReference>
<evidence type="ECO:0000256" key="4">
    <source>
        <dbReference type="ARBA" id="ARBA00029447"/>
    </source>
</evidence>
<protein>
    <submittedName>
        <fullName evidence="10">MCP four helix bundle domain-containing protein</fullName>
    </submittedName>
</protein>
<evidence type="ECO:0000256" key="1">
    <source>
        <dbReference type="ARBA" id="ARBA00004370"/>
    </source>
</evidence>